<dbReference type="Gene3D" id="1.10.10.10">
    <property type="entry name" value="Winged helix-like DNA-binding domain superfamily/Winged helix DNA-binding domain"/>
    <property type="match status" value="1"/>
</dbReference>
<name>A0A0P9HBQ4_PSESX</name>
<dbReference type="Pfam" id="PF03861">
    <property type="entry name" value="ANTAR"/>
    <property type="match status" value="1"/>
</dbReference>
<evidence type="ECO:0000313" key="2">
    <source>
        <dbReference type="EMBL" id="KPW09178.1"/>
    </source>
</evidence>
<dbReference type="RefSeq" id="WP_004407719.1">
    <property type="nucleotide sequence ID" value="NZ_LGAR01000114.1"/>
</dbReference>
<feature type="domain" description="ANTAR" evidence="1">
    <location>
        <begin position="123"/>
        <end position="184"/>
    </location>
</feature>
<dbReference type="SUPFAM" id="SSF52172">
    <property type="entry name" value="CheY-like"/>
    <property type="match status" value="1"/>
</dbReference>
<sequence length="203" mass="23408">MSSLTLSELKIAIVTSDIEAVRDLTSILDNALTHYSVVSQAEIKGQLDAFDFVFWNCDQSLFPLRESDLIDLLLPRIALVQNVGSHKLRWIETLGFHMVLTLPLCVDEVLVNMTCALRMHERESRLRSQREALQAKLDCRRFVILAQLDVMKTFSCSEQKAYELLRILAMDSHLEIEELCVRFLGARDKWVDTIKRRNMRRAG</sequence>
<organism evidence="2 3">
    <name type="scientific">Pseudomonas syringae pv. aceris</name>
    <dbReference type="NCBI Taxonomy" id="199198"/>
    <lineage>
        <taxon>Bacteria</taxon>
        <taxon>Pseudomonadati</taxon>
        <taxon>Pseudomonadota</taxon>
        <taxon>Gammaproteobacteria</taxon>
        <taxon>Pseudomonadales</taxon>
        <taxon>Pseudomonadaceae</taxon>
        <taxon>Pseudomonas</taxon>
        <taxon>Pseudomonas syringae</taxon>
    </lineage>
</organism>
<dbReference type="PROSITE" id="PS50921">
    <property type="entry name" value="ANTAR"/>
    <property type="match status" value="1"/>
</dbReference>
<dbReference type="AlphaFoldDB" id="A0A0P9HBQ4"/>
<accession>A0A0P9HBQ4</accession>
<comment type="caution">
    <text evidence="2">The sequence shown here is derived from an EMBL/GenBank/DDBJ whole genome shotgun (WGS) entry which is preliminary data.</text>
</comment>
<evidence type="ECO:0000259" key="1">
    <source>
        <dbReference type="PROSITE" id="PS50921"/>
    </source>
</evidence>
<evidence type="ECO:0000313" key="3">
    <source>
        <dbReference type="Proteomes" id="UP000050297"/>
    </source>
</evidence>
<protein>
    <recommendedName>
        <fullName evidence="1">ANTAR domain-containing protein</fullName>
    </recommendedName>
</protein>
<gene>
    <name evidence="2" type="ORF">ALO91_03406</name>
</gene>
<dbReference type="PATRIC" id="fig|199198.5.peg.4848"/>
<dbReference type="SMART" id="SM01012">
    <property type="entry name" value="ANTAR"/>
    <property type="match status" value="1"/>
</dbReference>
<proteinExistence type="predicted"/>
<dbReference type="InterPro" id="IPR005561">
    <property type="entry name" value="ANTAR"/>
</dbReference>
<dbReference type="InterPro" id="IPR036388">
    <property type="entry name" value="WH-like_DNA-bd_sf"/>
</dbReference>
<dbReference type="GO" id="GO:0003723">
    <property type="term" value="F:RNA binding"/>
    <property type="evidence" value="ECO:0007669"/>
    <property type="project" value="InterPro"/>
</dbReference>
<dbReference type="InterPro" id="IPR011006">
    <property type="entry name" value="CheY-like_superfamily"/>
</dbReference>
<dbReference type="EMBL" id="LJPM01000589">
    <property type="protein sequence ID" value="KPW09178.1"/>
    <property type="molecule type" value="Genomic_DNA"/>
</dbReference>
<reference evidence="2 3" key="1">
    <citation type="submission" date="2015-09" db="EMBL/GenBank/DDBJ databases">
        <title>Genome announcement of multiple Pseudomonas syringae strains.</title>
        <authorList>
            <person name="Thakur S."/>
            <person name="Wang P.W."/>
            <person name="Gong Y."/>
            <person name="Weir B.S."/>
            <person name="Guttman D.S."/>
        </authorList>
    </citation>
    <scope>NUCLEOTIDE SEQUENCE [LARGE SCALE GENOMIC DNA]</scope>
    <source>
        <strain evidence="2 3">ICMP2802</strain>
    </source>
</reference>
<dbReference type="Proteomes" id="UP000050297">
    <property type="component" value="Unassembled WGS sequence"/>
</dbReference>